<accession>A0A482X5D5</accession>
<keyword evidence="3" id="KW-1185">Reference proteome</keyword>
<feature type="chain" id="PRO_5019788260" evidence="1">
    <location>
        <begin position="23"/>
        <end position="158"/>
    </location>
</feature>
<reference evidence="2 3" key="1">
    <citation type="journal article" date="2017" name="Gigascience">
        <title>Genome sequence of the small brown planthopper, Laodelphax striatellus.</title>
        <authorList>
            <person name="Zhu J."/>
            <person name="Jiang F."/>
            <person name="Wang X."/>
            <person name="Yang P."/>
            <person name="Bao Y."/>
            <person name="Zhao W."/>
            <person name="Wang W."/>
            <person name="Lu H."/>
            <person name="Wang Q."/>
            <person name="Cui N."/>
            <person name="Li J."/>
            <person name="Chen X."/>
            <person name="Luo L."/>
            <person name="Yu J."/>
            <person name="Kang L."/>
            <person name="Cui F."/>
        </authorList>
    </citation>
    <scope>NUCLEOTIDE SEQUENCE [LARGE SCALE GENOMIC DNA]</scope>
    <source>
        <strain evidence="2">Lst14</strain>
    </source>
</reference>
<dbReference type="Proteomes" id="UP000291343">
    <property type="component" value="Unassembled WGS sequence"/>
</dbReference>
<evidence type="ECO:0000313" key="3">
    <source>
        <dbReference type="Proteomes" id="UP000291343"/>
    </source>
</evidence>
<evidence type="ECO:0000313" key="2">
    <source>
        <dbReference type="EMBL" id="RZF41079.1"/>
    </source>
</evidence>
<name>A0A482X5D5_LAOST</name>
<dbReference type="InParanoid" id="A0A482X5D5"/>
<keyword evidence="1" id="KW-0732">Signal</keyword>
<proteinExistence type="predicted"/>
<dbReference type="SMR" id="A0A482X5D5"/>
<evidence type="ECO:0000256" key="1">
    <source>
        <dbReference type="SAM" id="SignalP"/>
    </source>
</evidence>
<dbReference type="OrthoDB" id="6616542at2759"/>
<sequence length="158" mass="17353">MLGGVVVLSMLSVSIITERSSALPIGRISNVEGDANIIIKQSPLSVRTLRDSSFPEPWLDSEAQSVPDRRLRRQLNFIQTKIADVLHPQPIVDTMKEEERYGNTVEHTFGKKVVRAIESLSKAINTAFEFPVNTVKKATKSATEALNAIGGKIVGLQK</sequence>
<feature type="signal peptide" evidence="1">
    <location>
        <begin position="1"/>
        <end position="22"/>
    </location>
</feature>
<dbReference type="EMBL" id="QKKF02017260">
    <property type="protein sequence ID" value="RZF41079.1"/>
    <property type="molecule type" value="Genomic_DNA"/>
</dbReference>
<gene>
    <name evidence="2" type="ORF">LSTR_LSTR002711</name>
</gene>
<protein>
    <submittedName>
        <fullName evidence="2">Uncharacterized protein</fullName>
    </submittedName>
</protein>
<organism evidence="2 3">
    <name type="scientific">Laodelphax striatellus</name>
    <name type="common">Small brown planthopper</name>
    <name type="synonym">Delphax striatella</name>
    <dbReference type="NCBI Taxonomy" id="195883"/>
    <lineage>
        <taxon>Eukaryota</taxon>
        <taxon>Metazoa</taxon>
        <taxon>Ecdysozoa</taxon>
        <taxon>Arthropoda</taxon>
        <taxon>Hexapoda</taxon>
        <taxon>Insecta</taxon>
        <taxon>Pterygota</taxon>
        <taxon>Neoptera</taxon>
        <taxon>Paraneoptera</taxon>
        <taxon>Hemiptera</taxon>
        <taxon>Auchenorrhyncha</taxon>
        <taxon>Fulgoroidea</taxon>
        <taxon>Delphacidae</taxon>
        <taxon>Criomorphinae</taxon>
        <taxon>Laodelphax</taxon>
    </lineage>
</organism>
<comment type="caution">
    <text evidence="2">The sequence shown here is derived from an EMBL/GenBank/DDBJ whole genome shotgun (WGS) entry which is preliminary data.</text>
</comment>
<dbReference type="AlphaFoldDB" id="A0A482X5D5"/>